<reference evidence="6" key="1">
    <citation type="submission" date="2024-01" db="EMBL/GenBank/DDBJ databases">
        <title>Bank of Algae and Cyanobacteria of the Azores (BACA) strain genomes.</title>
        <authorList>
            <person name="Luz R."/>
            <person name="Cordeiro R."/>
            <person name="Fonseca A."/>
            <person name="Goncalves V."/>
        </authorList>
    </citation>
    <scope>NUCLEOTIDE SEQUENCE</scope>
    <source>
        <strain evidence="6">BACA0141</strain>
    </source>
</reference>
<keyword evidence="7" id="KW-1185">Reference proteome</keyword>
<dbReference type="Pfam" id="PF04966">
    <property type="entry name" value="OprB"/>
    <property type="match status" value="1"/>
</dbReference>
<name>A0AAW9PRP4_9CYAN</name>
<evidence type="ECO:0000256" key="4">
    <source>
        <dbReference type="SAM" id="MobiDB-lite"/>
    </source>
</evidence>
<dbReference type="GO" id="GO:0016020">
    <property type="term" value="C:membrane"/>
    <property type="evidence" value="ECO:0007669"/>
    <property type="project" value="InterPro"/>
</dbReference>
<dbReference type="InterPro" id="IPR051465">
    <property type="entry name" value="Cell_Envelope_Struct_Comp"/>
</dbReference>
<dbReference type="NCBIfam" id="NF033921">
    <property type="entry name" value="por_somb"/>
    <property type="match status" value="1"/>
</dbReference>
<evidence type="ECO:0000313" key="6">
    <source>
        <dbReference type="EMBL" id="MEE3716797.1"/>
    </source>
</evidence>
<feature type="chain" id="PRO_5043109599" evidence="2">
    <location>
        <begin position="23"/>
        <end position="638"/>
    </location>
</feature>
<dbReference type="RefSeq" id="WP_330483226.1">
    <property type="nucleotide sequence ID" value="NZ_JAZBJZ010000026.1"/>
</dbReference>
<dbReference type="Proteomes" id="UP001333818">
    <property type="component" value="Unassembled WGS sequence"/>
</dbReference>
<dbReference type="PANTHER" id="PTHR43308">
    <property type="entry name" value="OUTER MEMBRANE PROTEIN ALPHA-RELATED"/>
    <property type="match status" value="1"/>
</dbReference>
<dbReference type="AlphaFoldDB" id="A0AAW9PRP4"/>
<feature type="compositionally biased region" description="Polar residues" evidence="4">
    <location>
        <begin position="112"/>
        <end position="133"/>
    </location>
</feature>
<comment type="similarity">
    <text evidence="1 2">Belongs to the OprB family.</text>
</comment>
<dbReference type="InterPro" id="IPR007049">
    <property type="entry name" value="Carb-sel_porin_OprB"/>
</dbReference>
<evidence type="ECO:0000259" key="5">
    <source>
        <dbReference type="PROSITE" id="PS51272"/>
    </source>
</evidence>
<keyword evidence="3" id="KW-0175">Coiled coil</keyword>
<feature type="region of interest" description="Disordered" evidence="4">
    <location>
        <begin position="38"/>
        <end position="58"/>
    </location>
</feature>
<proteinExistence type="inferred from homology"/>
<feature type="compositionally biased region" description="Basic and acidic residues" evidence="4">
    <location>
        <begin position="99"/>
        <end position="111"/>
    </location>
</feature>
<protein>
    <submittedName>
        <fullName evidence="6">Iron uptake porin</fullName>
    </submittedName>
</protein>
<dbReference type="PROSITE" id="PS51272">
    <property type="entry name" value="SLH"/>
    <property type="match status" value="1"/>
</dbReference>
<dbReference type="InterPro" id="IPR047684">
    <property type="entry name" value="Por_som-like"/>
</dbReference>
<comment type="caution">
    <text evidence="6">The sequence shown here is derived from an EMBL/GenBank/DDBJ whole genome shotgun (WGS) entry which is preliminary data.</text>
</comment>
<dbReference type="GO" id="GO:0008643">
    <property type="term" value="P:carbohydrate transport"/>
    <property type="evidence" value="ECO:0007669"/>
    <property type="project" value="InterPro"/>
</dbReference>
<evidence type="ECO:0000313" key="7">
    <source>
        <dbReference type="Proteomes" id="UP001333818"/>
    </source>
</evidence>
<evidence type="ECO:0000256" key="1">
    <source>
        <dbReference type="ARBA" id="ARBA00008769"/>
    </source>
</evidence>
<keyword evidence="2" id="KW-0732">Signal</keyword>
<accession>A0AAW9PRP4</accession>
<feature type="coiled-coil region" evidence="3">
    <location>
        <begin position="205"/>
        <end position="239"/>
    </location>
</feature>
<evidence type="ECO:0000256" key="2">
    <source>
        <dbReference type="RuleBase" id="RU363072"/>
    </source>
</evidence>
<dbReference type="GO" id="GO:0015288">
    <property type="term" value="F:porin activity"/>
    <property type="evidence" value="ECO:0007669"/>
    <property type="project" value="InterPro"/>
</dbReference>
<gene>
    <name evidence="6" type="ORF">V2H45_08570</name>
</gene>
<evidence type="ECO:0000256" key="3">
    <source>
        <dbReference type="SAM" id="Coils"/>
    </source>
</evidence>
<feature type="region of interest" description="Disordered" evidence="4">
    <location>
        <begin position="99"/>
        <end position="133"/>
    </location>
</feature>
<dbReference type="InterPro" id="IPR001119">
    <property type="entry name" value="SLH_dom"/>
</dbReference>
<feature type="signal peptide" evidence="2">
    <location>
        <begin position="1"/>
        <end position="22"/>
    </location>
</feature>
<dbReference type="InterPro" id="IPR038673">
    <property type="entry name" value="OprB_sf"/>
</dbReference>
<organism evidence="6 7">
    <name type="scientific">Tumidithrix elongata BACA0141</name>
    <dbReference type="NCBI Taxonomy" id="2716417"/>
    <lineage>
        <taxon>Bacteria</taxon>
        <taxon>Bacillati</taxon>
        <taxon>Cyanobacteriota</taxon>
        <taxon>Cyanophyceae</taxon>
        <taxon>Pseudanabaenales</taxon>
        <taxon>Pseudanabaenaceae</taxon>
        <taxon>Tumidithrix</taxon>
        <taxon>Tumidithrix elongata</taxon>
    </lineage>
</organism>
<dbReference type="Gene3D" id="2.40.160.180">
    <property type="entry name" value="Carbohydrate-selective porin OprB"/>
    <property type="match status" value="1"/>
</dbReference>
<dbReference type="PANTHER" id="PTHR43308:SF1">
    <property type="entry name" value="OUTER MEMBRANE PROTEIN ALPHA"/>
    <property type="match status" value="1"/>
</dbReference>
<dbReference type="Pfam" id="PF00395">
    <property type="entry name" value="SLH"/>
    <property type="match status" value="1"/>
</dbReference>
<feature type="domain" description="SLH" evidence="5">
    <location>
        <begin position="131"/>
        <end position="195"/>
    </location>
</feature>
<dbReference type="EMBL" id="JAZBJZ010000026">
    <property type="protein sequence ID" value="MEE3716797.1"/>
    <property type="molecule type" value="Genomic_DNA"/>
</dbReference>
<sequence>MKNFLYLVLLGLPTVCVGAVMAEPIASPSTTSRLISQTAPQPHLKTSPTLTIADRSPQTPIQNPVEIDEVSGNPVIKSSLPSAIAAPTETQKLLDEIDEQKLNRSNYRDRSNPTTNIPQNKTQPTAQNVTSVSQFSDVRPTDWAFTALQSLVERYGCIAGYPDRTYRGQRAMSRYEFAAGVNACLDKINEIISAGLADKVSKEDLAALQKLQEEFAAELAALRGRVDALEAKTAKLESQQFSTTTKLFGQAIFGLQGRFGNTADLNPRDGVKETRDPAAALTYGYNLQLTLLTQFSDRSYLITGLQSGNLNTGAGFSNAPYFLNDTFTRLGYESDTSNRILLSDLSYRFLVGDKLAVIVGAQGVNPIAVFRGPNRYESAGQGAISAFAQRNPILGLGSTQAGLGIDWQISDRVSLQAVYSAGNGFNSAANPTESGGLFNGSSTIGVQLAMIPVDRLDVTLYYLNAYSTNALLGTGVGDNIIGSLGSRLSTNAFGANLGWRASRHLTLGTWGGYTTTNVLGAGLSGTVETTNWMVYLNMPDLFSQGDLAGIYVGQPPKITSSTISLNGIPALNLPSAISGTGGVFGSQPASTTHVELFYRFRVSNHISITPGILFLLNPVHTSSSDTITVGTLRTTFTF</sequence>